<dbReference type="PANTHER" id="PTHR43270:SF12">
    <property type="entry name" value="SUCCINYL-DIAMINOPIMELATE DESUCCINYLASE"/>
    <property type="match status" value="1"/>
</dbReference>
<dbReference type="EMBL" id="BAAAOB010000001">
    <property type="protein sequence ID" value="GAA1776730.1"/>
    <property type="molecule type" value="Genomic_DNA"/>
</dbReference>
<name>A0ABN2L7I4_9MICO</name>
<comment type="caution">
    <text evidence="5">The sequence shown here is derived from an EMBL/GenBank/DDBJ whole genome shotgun (WGS) entry which is preliminary data.</text>
</comment>
<dbReference type="InterPro" id="IPR051458">
    <property type="entry name" value="Cyt/Met_Dipeptidase"/>
</dbReference>
<sequence length="471" mass="49484">MTDEAVQTPFTPPADRVEIGARIDALMPQVLTDLTEIVAIPSIADERVVDPAECVRAAEWVRDAFLTEGIPVELTETPDGTYAVIGHRPAPAGAPTVLLYCHYDVQPILDEHEWLSPPFELTERDGRLYGRGSADCKGNLVAHLAALRALRADTAATDPAAYPVGFVLVAEGSEEQGRASLDRYAEANPELFRKADVILIQDAGNFANGVPTLTTSLRGAVDVVVEVSALEASLHSGEFGGAAPDALAALIRMLATLRDERGDLSVPGIPTDQVWPGVEYGEDAFRSDAGMLDGTERIGSGAVADQLWARPTLTVLGIDAPRVVGAVAAIQPRAAAKLNLRVPPGADPAALRDALIAHLHAIAPWGVKVETSAGELGHPFSADTTGESFTLLSDALTDAYDGVATVTSGGGGSIPLTNVLAGINPEAEIVLLGVPDPESRIHSTNESVDPNEIRRIALGEALFLQRLGARA</sequence>
<dbReference type="PANTHER" id="PTHR43270">
    <property type="entry name" value="BETA-ALA-HIS DIPEPTIDASE"/>
    <property type="match status" value="1"/>
</dbReference>
<evidence type="ECO:0000256" key="1">
    <source>
        <dbReference type="ARBA" id="ARBA00022670"/>
    </source>
</evidence>
<keyword evidence="6" id="KW-1185">Reference proteome</keyword>
<dbReference type="RefSeq" id="WP_344028034.1">
    <property type="nucleotide sequence ID" value="NZ_BAAAOB010000001.1"/>
</dbReference>
<dbReference type="Pfam" id="PF01546">
    <property type="entry name" value="Peptidase_M20"/>
    <property type="match status" value="1"/>
</dbReference>
<protein>
    <submittedName>
        <fullName evidence="5">Dipeptidase</fullName>
    </submittedName>
</protein>
<evidence type="ECO:0000313" key="5">
    <source>
        <dbReference type="EMBL" id="GAA1776730.1"/>
    </source>
</evidence>
<evidence type="ECO:0000259" key="4">
    <source>
        <dbReference type="Pfam" id="PF07687"/>
    </source>
</evidence>
<keyword evidence="1" id="KW-0645">Protease</keyword>
<dbReference type="Pfam" id="PF07687">
    <property type="entry name" value="M20_dimer"/>
    <property type="match status" value="1"/>
</dbReference>
<dbReference type="InterPro" id="IPR011650">
    <property type="entry name" value="Peptidase_M20_dimer"/>
</dbReference>
<accession>A0ABN2L7I4</accession>
<dbReference type="Gene3D" id="3.30.70.360">
    <property type="match status" value="1"/>
</dbReference>
<proteinExistence type="predicted"/>
<evidence type="ECO:0000313" key="6">
    <source>
        <dbReference type="Proteomes" id="UP001500851"/>
    </source>
</evidence>
<dbReference type="Proteomes" id="UP001500851">
    <property type="component" value="Unassembled WGS sequence"/>
</dbReference>
<keyword evidence="3" id="KW-0378">Hydrolase</keyword>
<reference evidence="5 6" key="1">
    <citation type="journal article" date="2019" name="Int. J. Syst. Evol. Microbiol.">
        <title>The Global Catalogue of Microorganisms (GCM) 10K type strain sequencing project: providing services to taxonomists for standard genome sequencing and annotation.</title>
        <authorList>
            <consortium name="The Broad Institute Genomics Platform"/>
            <consortium name="The Broad Institute Genome Sequencing Center for Infectious Disease"/>
            <person name="Wu L."/>
            <person name="Ma J."/>
        </authorList>
    </citation>
    <scope>NUCLEOTIDE SEQUENCE [LARGE SCALE GENOMIC DNA]</scope>
    <source>
        <strain evidence="5 6">JCM 14736</strain>
    </source>
</reference>
<evidence type="ECO:0000256" key="2">
    <source>
        <dbReference type="ARBA" id="ARBA00022723"/>
    </source>
</evidence>
<evidence type="ECO:0000256" key="3">
    <source>
        <dbReference type="ARBA" id="ARBA00022801"/>
    </source>
</evidence>
<organism evidence="5 6">
    <name type="scientific">Leucobacter iarius</name>
    <dbReference type="NCBI Taxonomy" id="333963"/>
    <lineage>
        <taxon>Bacteria</taxon>
        <taxon>Bacillati</taxon>
        <taxon>Actinomycetota</taxon>
        <taxon>Actinomycetes</taxon>
        <taxon>Micrococcales</taxon>
        <taxon>Microbacteriaceae</taxon>
        <taxon>Leucobacter</taxon>
    </lineage>
</organism>
<dbReference type="Gene3D" id="3.40.630.10">
    <property type="entry name" value="Zn peptidases"/>
    <property type="match status" value="1"/>
</dbReference>
<keyword evidence="2" id="KW-0479">Metal-binding</keyword>
<dbReference type="NCBIfam" id="NF005914">
    <property type="entry name" value="PRK07907.1"/>
    <property type="match status" value="1"/>
</dbReference>
<feature type="domain" description="Peptidase M20 dimerisation" evidence="4">
    <location>
        <begin position="216"/>
        <end position="365"/>
    </location>
</feature>
<dbReference type="InterPro" id="IPR002933">
    <property type="entry name" value="Peptidase_M20"/>
</dbReference>
<dbReference type="SUPFAM" id="SSF53187">
    <property type="entry name" value="Zn-dependent exopeptidases"/>
    <property type="match status" value="1"/>
</dbReference>
<gene>
    <name evidence="5" type="ORF">GCM10009768_01520</name>
</gene>